<reference evidence="1 2" key="1">
    <citation type="submission" date="2018-02" db="EMBL/GenBank/DDBJ databases">
        <title>The genomes of Aspergillus section Nigri reveals drivers in fungal speciation.</title>
        <authorList>
            <consortium name="DOE Joint Genome Institute"/>
            <person name="Vesth T.C."/>
            <person name="Nybo J."/>
            <person name="Theobald S."/>
            <person name="Brandl J."/>
            <person name="Frisvad J.C."/>
            <person name="Nielsen K.F."/>
            <person name="Lyhne E.K."/>
            <person name="Kogle M.E."/>
            <person name="Kuo A."/>
            <person name="Riley R."/>
            <person name="Clum A."/>
            <person name="Nolan M."/>
            <person name="Lipzen A."/>
            <person name="Salamov A."/>
            <person name="Henrissat B."/>
            <person name="Wiebenga A."/>
            <person name="De vries R.P."/>
            <person name="Grigoriev I.V."/>
            <person name="Mortensen U.H."/>
            <person name="Andersen M.R."/>
            <person name="Baker S.E."/>
        </authorList>
    </citation>
    <scope>NUCLEOTIDE SEQUENCE [LARGE SCALE GENOMIC DNA]</scope>
    <source>
        <strain evidence="1 2">CBS 707.79</strain>
    </source>
</reference>
<evidence type="ECO:0000313" key="1">
    <source>
        <dbReference type="EMBL" id="PYH98248.1"/>
    </source>
</evidence>
<proteinExistence type="predicted"/>
<organism evidence="1 2">
    <name type="scientific">Aspergillus ellipticus CBS 707.79</name>
    <dbReference type="NCBI Taxonomy" id="1448320"/>
    <lineage>
        <taxon>Eukaryota</taxon>
        <taxon>Fungi</taxon>
        <taxon>Dikarya</taxon>
        <taxon>Ascomycota</taxon>
        <taxon>Pezizomycotina</taxon>
        <taxon>Eurotiomycetes</taxon>
        <taxon>Eurotiomycetidae</taxon>
        <taxon>Eurotiales</taxon>
        <taxon>Aspergillaceae</taxon>
        <taxon>Aspergillus</taxon>
        <taxon>Aspergillus subgen. Circumdati</taxon>
    </lineage>
</organism>
<dbReference type="AlphaFoldDB" id="A0A319EBV8"/>
<dbReference type="Proteomes" id="UP000247810">
    <property type="component" value="Unassembled WGS sequence"/>
</dbReference>
<name>A0A319EBV8_9EURO</name>
<gene>
    <name evidence="1" type="ORF">BO71DRAFT_71834</name>
</gene>
<evidence type="ECO:0000313" key="2">
    <source>
        <dbReference type="Proteomes" id="UP000247810"/>
    </source>
</evidence>
<protein>
    <submittedName>
        <fullName evidence="1">Uncharacterized protein</fullName>
    </submittedName>
</protein>
<sequence>MLCASIIAYAASRKSKSPSQTCRLQTADAYAIQRRTVPAKRVPRAEEKPRWSSRPRAGWPRFKITCQRRRRGNWRRWIRSRFSGFPGFPGSGAAFGTTCYTNSIQTMAATPFESETSHTVVSPLTGHNEHAACLSRNCFGTISVLTFGRCRLTLMSGRAAIAPGLTAIYGDRPIFPPCLGLMAIMAFHSCTMHARTRRSAI</sequence>
<dbReference type="EMBL" id="KZ825814">
    <property type="protein sequence ID" value="PYH98248.1"/>
    <property type="molecule type" value="Genomic_DNA"/>
</dbReference>
<dbReference type="VEuPathDB" id="FungiDB:BO71DRAFT_71834"/>
<accession>A0A319EBV8</accession>
<keyword evidence="2" id="KW-1185">Reference proteome</keyword>